<dbReference type="Pfam" id="PF00557">
    <property type="entry name" value="Peptidase_M24"/>
    <property type="match status" value="1"/>
</dbReference>
<dbReference type="InterPro" id="IPR029149">
    <property type="entry name" value="Creatin/AminoP/Spt16_N"/>
</dbReference>
<evidence type="ECO:0000259" key="2">
    <source>
        <dbReference type="Pfam" id="PF01321"/>
    </source>
</evidence>
<name>A0A0B0IC82_9BACI</name>
<sequence>MTSFSHAEYKQRLVKTKERMTQEGVEVLLITDPANMCYLSGYDGWSFYVHQMLLVMIDEEQPIWIGRGMDANVAKVTSWLYHDNIIPYPDDYVQSTTKHPMDFVANILKEIGQSKRTIGVEKDNYYFTAKCYEQLKLGLPNAVFKDSTNLVNWVRIIKSDAEIEYIRKAARIVEKTMYVGIQSIAHGVRECDVAAKIYEAQISGTKEFGGDYPAIVPLMPAGKKTSTPHITWSEDKYTNGMTAILELAGCYKRYHSPMSRTVHLGKPSDKVKDLASTVIEGLNAALEVVKPGVACEEVEEVWRNTIAKSGFKKDSRIGYSMGLNYPPDWGEHTASLRQGDKTILQPNMTFHMIPGIWYDDYGVELSESFRVTETGCEILANFPRELIVKEEVDPLEPLFFNKNVGA</sequence>
<keyword evidence="4" id="KW-1185">Reference proteome</keyword>
<evidence type="ECO:0000313" key="4">
    <source>
        <dbReference type="Proteomes" id="UP000030832"/>
    </source>
</evidence>
<dbReference type="EMBL" id="JRJU01000038">
    <property type="protein sequence ID" value="KHF38482.1"/>
    <property type="molecule type" value="Genomic_DNA"/>
</dbReference>
<reference evidence="3 4" key="1">
    <citation type="submission" date="2014-09" db="EMBL/GenBank/DDBJ databases">
        <title>Genome sequencing and annotation of Bacillus Okhensis strain Kh10-101T.</title>
        <authorList>
            <person name="Prakash J.S."/>
        </authorList>
    </citation>
    <scope>NUCLEOTIDE SEQUENCE [LARGE SCALE GENOMIC DNA]</scope>
    <source>
        <strain evidence="4">Kh10-101T</strain>
    </source>
</reference>
<dbReference type="InterPro" id="IPR050659">
    <property type="entry name" value="Peptidase_M24B"/>
</dbReference>
<gene>
    <name evidence="3" type="ORF">LQ50_21010</name>
</gene>
<dbReference type="Pfam" id="PF01321">
    <property type="entry name" value="Creatinase_N"/>
    <property type="match status" value="1"/>
</dbReference>
<dbReference type="CDD" id="cd01066">
    <property type="entry name" value="APP_MetAP"/>
    <property type="match status" value="1"/>
</dbReference>
<dbReference type="SUPFAM" id="SSF55920">
    <property type="entry name" value="Creatinase/aminopeptidase"/>
    <property type="match status" value="1"/>
</dbReference>
<feature type="domain" description="Peptidase M24" evidence="1">
    <location>
        <begin position="164"/>
        <end position="373"/>
    </location>
</feature>
<protein>
    <submittedName>
        <fullName evidence="3">X-Pro dipeptidase</fullName>
    </submittedName>
</protein>
<dbReference type="InterPro" id="IPR036005">
    <property type="entry name" value="Creatinase/aminopeptidase-like"/>
</dbReference>
<dbReference type="SUPFAM" id="SSF53092">
    <property type="entry name" value="Creatinase/prolidase N-terminal domain"/>
    <property type="match status" value="1"/>
</dbReference>
<dbReference type="OrthoDB" id="9761809at2"/>
<dbReference type="eggNOG" id="COG0006">
    <property type="taxonomic scope" value="Bacteria"/>
</dbReference>
<feature type="domain" description="Creatinase N-terminal" evidence="2">
    <location>
        <begin position="12"/>
        <end position="157"/>
    </location>
</feature>
<dbReference type="RefSeq" id="WP_034632616.1">
    <property type="nucleotide sequence ID" value="NZ_JRJU01000038.1"/>
</dbReference>
<dbReference type="Gene3D" id="3.90.230.10">
    <property type="entry name" value="Creatinase/methionine aminopeptidase superfamily"/>
    <property type="match status" value="1"/>
</dbReference>
<comment type="caution">
    <text evidence="3">The sequence shown here is derived from an EMBL/GenBank/DDBJ whole genome shotgun (WGS) entry which is preliminary data.</text>
</comment>
<proteinExistence type="predicted"/>
<dbReference type="InterPro" id="IPR000994">
    <property type="entry name" value="Pept_M24"/>
</dbReference>
<dbReference type="PANTHER" id="PTHR46112">
    <property type="entry name" value="AMINOPEPTIDASE"/>
    <property type="match status" value="1"/>
</dbReference>
<dbReference type="InterPro" id="IPR000587">
    <property type="entry name" value="Creatinase_N"/>
</dbReference>
<dbReference type="Gene3D" id="3.40.350.10">
    <property type="entry name" value="Creatinase/prolidase N-terminal domain"/>
    <property type="match status" value="1"/>
</dbReference>
<dbReference type="PANTHER" id="PTHR46112:SF3">
    <property type="entry name" value="AMINOPEPTIDASE YPDF"/>
    <property type="match status" value="1"/>
</dbReference>
<organism evidence="3 4">
    <name type="scientific">Halalkalibacter okhensis</name>
    <dbReference type="NCBI Taxonomy" id="333138"/>
    <lineage>
        <taxon>Bacteria</taxon>
        <taxon>Bacillati</taxon>
        <taxon>Bacillota</taxon>
        <taxon>Bacilli</taxon>
        <taxon>Bacillales</taxon>
        <taxon>Bacillaceae</taxon>
        <taxon>Halalkalibacter</taxon>
    </lineage>
</organism>
<accession>A0A0B0IC82</accession>
<evidence type="ECO:0000313" key="3">
    <source>
        <dbReference type="EMBL" id="KHF38482.1"/>
    </source>
</evidence>
<dbReference type="STRING" id="333138.LQ50_21010"/>
<dbReference type="AlphaFoldDB" id="A0A0B0IC82"/>
<dbReference type="Proteomes" id="UP000030832">
    <property type="component" value="Unassembled WGS sequence"/>
</dbReference>
<evidence type="ECO:0000259" key="1">
    <source>
        <dbReference type="Pfam" id="PF00557"/>
    </source>
</evidence>